<sequence length="231" mass="26452">MPETPTVGSRVFRLLLWFVCFVRRQRRRPRTACCHRRVGDTVVDPGQSLCAGGKNGVRCWEFEDIFSSGPGEGEGEGEEDVRAGDEMTAPFRESAETPEVTCMVVDEGGGVVWSGHKDGRIRCWRMEMDQMRRRENGVRECLSWQAHWGPVLSMVMTSYGDLWSGSENGNIEIWSWEAIAKSLSLKAEERHMASLIVERSYVDLKNRLFISPPKLMWDTQHLPSEFHTYTY</sequence>
<comment type="caution">
    <text evidence="3">The sequence shown here is derived from an EMBL/GenBank/DDBJ whole genome shotgun (WGS) entry which is preliminary data.</text>
</comment>
<evidence type="ECO:0000313" key="4">
    <source>
        <dbReference type="Proteomes" id="UP001153076"/>
    </source>
</evidence>
<evidence type="ECO:0000256" key="1">
    <source>
        <dbReference type="SAM" id="SignalP"/>
    </source>
</evidence>
<keyword evidence="1" id="KW-0732">Signal</keyword>
<gene>
    <name evidence="3" type="ORF">Cgig2_020319</name>
</gene>
<organism evidence="3 4">
    <name type="scientific">Carnegiea gigantea</name>
    <dbReference type="NCBI Taxonomy" id="171969"/>
    <lineage>
        <taxon>Eukaryota</taxon>
        <taxon>Viridiplantae</taxon>
        <taxon>Streptophyta</taxon>
        <taxon>Embryophyta</taxon>
        <taxon>Tracheophyta</taxon>
        <taxon>Spermatophyta</taxon>
        <taxon>Magnoliopsida</taxon>
        <taxon>eudicotyledons</taxon>
        <taxon>Gunneridae</taxon>
        <taxon>Pentapetalae</taxon>
        <taxon>Caryophyllales</taxon>
        <taxon>Cactineae</taxon>
        <taxon>Cactaceae</taxon>
        <taxon>Cactoideae</taxon>
        <taxon>Echinocereeae</taxon>
        <taxon>Carnegiea</taxon>
    </lineage>
</organism>
<dbReference type="Gene3D" id="2.130.10.10">
    <property type="entry name" value="YVTN repeat-like/Quinoprotein amine dehydrogenase"/>
    <property type="match status" value="1"/>
</dbReference>
<dbReference type="OrthoDB" id="1740080at2759"/>
<dbReference type="EMBL" id="JAKOGI010000708">
    <property type="protein sequence ID" value="KAJ8431208.1"/>
    <property type="molecule type" value="Genomic_DNA"/>
</dbReference>
<evidence type="ECO:0000259" key="2">
    <source>
        <dbReference type="Pfam" id="PF23754"/>
    </source>
</evidence>
<dbReference type="SUPFAM" id="SSF50978">
    <property type="entry name" value="WD40 repeat-like"/>
    <property type="match status" value="1"/>
</dbReference>
<dbReference type="SMART" id="SM00320">
    <property type="entry name" value="WD40"/>
    <property type="match status" value="3"/>
</dbReference>
<dbReference type="InterPro" id="IPR036322">
    <property type="entry name" value="WD40_repeat_dom_sf"/>
</dbReference>
<keyword evidence="4" id="KW-1185">Reference proteome</keyword>
<dbReference type="InterPro" id="IPR001680">
    <property type="entry name" value="WD40_rpt"/>
</dbReference>
<feature type="domain" description="IP5PC-F beta-propeller" evidence="2">
    <location>
        <begin position="47"/>
        <end position="209"/>
    </location>
</feature>
<reference evidence="3" key="1">
    <citation type="submission" date="2022-04" db="EMBL/GenBank/DDBJ databases">
        <title>Carnegiea gigantea Genome sequencing and assembly v2.</title>
        <authorList>
            <person name="Copetti D."/>
            <person name="Sanderson M.J."/>
            <person name="Burquez A."/>
            <person name="Wojciechowski M.F."/>
        </authorList>
    </citation>
    <scope>NUCLEOTIDE SEQUENCE</scope>
    <source>
        <strain evidence="3">SGP5-SGP5p</strain>
        <tissue evidence="3">Aerial part</tissue>
    </source>
</reference>
<feature type="chain" id="PRO_5040290526" description="IP5PC-F beta-propeller domain-containing protein" evidence="1">
    <location>
        <begin position="25"/>
        <end position="231"/>
    </location>
</feature>
<dbReference type="Pfam" id="PF23754">
    <property type="entry name" value="Beta-prop_IP5PC_F"/>
    <property type="match status" value="1"/>
</dbReference>
<feature type="signal peptide" evidence="1">
    <location>
        <begin position="1"/>
        <end position="24"/>
    </location>
</feature>
<name>A0A9Q1JUJ8_9CARY</name>
<dbReference type="Proteomes" id="UP001153076">
    <property type="component" value="Unassembled WGS sequence"/>
</dbReference>
<protein>
    <recommendedName>
        <fullName evidence="2">IP5PC-F beta-propeller domain-containing protein</fullName>
    </recommendedName>
</protein>
<evidence type="ECO:0000313" key="3">
    <source>
        <dbReference type="EMBL" id="KAJ8431208.1"/>
    </source>
</evidence>
<dbReference type="InterPro" id="IPR056454">
    <property type="entry name" value="Beta-prop_IP5PC_F"/>
</dbReference>
<dbReference type="InterPro" id="IPR015943">
    <property type="entry name" value="WD40/YVTN_repeat-like_dom_sf"/>
</dbReference>
<accession>A0A9Q1JUJ8</accession>
<dbReference type="AlphaFoldDB" id="A0A9Q1JUJ8"/>
<proteinExistence type="predicted"/>